<keyword evidence="4" id="KW-1185">Reference proteome</keyword>
<evidence type="ECO:0000256" key="1">
    <source>
        <dbReference type="ARBA" id="ARBA00022527"/>
    </source>
</evidence>
<dbReference type="InterPro" id="IPR003594">
    <property type="entry name" value="HATPase_dom"/>
</dbReference>
<reference evidence="3 4" key="1">
    <citation type="submission" date="2020-08" db="EMBL/GenBank/DDBJ databases">
        <title>Genomic Encyclopedia of Type Strains, Phase III (KMG-III): the genomes of soil and plant-associated and newly described type strains.</title>
        <authorList>
            <person name="Whitman W."/>
        </authorList>
    </citation>
    <scope>NUCLEOTIDE SEQUENCE [LARGE SCALE GENOMIC DNA]</scope>
    <source>
        <strain evidence="3 4">CECT 3287</strain>
    </source>
</reference>
<keyword evidence="1" id="KW-0808">Transferase</keyword>
<protein>
    <recommendedName>
        <fullName evidence="2">Histidine kinase/HSP90-like ATPase domain-containing protein</fullName>
    </recommendedName>
</protein>
<proteinExistence type="predicted"/>
<organism evidence="3 4">
    <name type="scientific">Actinoplanes campanulatus</name>
    <dbReference type="NCBI Taxonomy" id="113559"/>
    <lineage>
        <taxon>Bacteria</taxon>
        <taxon>Bacillati</taxon>
        <taxon>Actinomycetota</taxon>
        <taxon>Actinomycetes</taxon>
        <taxon>Micromonosporales</taxon>
        <taxon>Micromonosporaceae</taxon>
        <taxon>Actinoplanes</taxon>
    </lineage>
</organism>
<dbReference type="EMBL" id="JACHXF010000006">
    <property type="protein sequence ID" value="MBB3095453.1"/>
    <property type="molecule type" value="Genomic_DNA"/>
</dbReference>
<dbReference type="InterPro" id="IPR050267">
    <property type="entry name" value="Anti-sigma-factor_SerPK"/>
</dbReference>
<dbReference type="PANTHER" id="PTHR35526">
    <property type="entry name" value="ANTI-SIGMA-F FACTOR RSBW-RELATED"/>
    <property type="match status" value="1"/>
</dbReference>
<keyword evidence="1" id="KW-0723">Serine/threonine-protein kinase</keyword>
<dbReference type="AlphaFoldDB" id="A0A7W5FEE9"/>
<dbReference type="InterPro" id="IPR036890">
    <property type="entry name" value="HATPase_C_sf"/>
</dbReference>
<dbReference type="RefSeq" id="WP_183220222.1">
    <property type="nucleotide sequence ID" value="NZ_BMPW01000004.1"/>
</dbReference>
<evidence type="ECO:0000259" key="2">
    <source>
        <dbReference type="Pfam" id="PF13581"/>
    </source>
</evidence>
<dbReference type="PANTHER" id="PTHR35526:SF3">
    <property type="entry name" value="ANTI-SIGMA-F FACTOR RSBW"/>
    <property type="match status" value="1"/>
</dbReference>
<gene>
    <name evidence="3" type="ORF">FHR83_003123</name>
</gene>
<dbReference type="CDD" id="cd16936">
    <property type="entry name" value="HATPase_RsbW-like"/>
    <property type="match status" value="1"/>
</dbReference>
<evidence type="ECO:0000313" key="4">
    <source>
        <dbReference type="Proteomes" id="UP000590749"/>
    </source>
</evidence>
<accession>A0A7W5FEE9</accession>
<dbReference type="Pfam" id="PF13581">
    <property type="entry name" value="HATPase_c_2"/>
    <property type="match status" value="1"/>
</dbReference>
<keyword evidence="1" id="KW-0418">Kinase</keyword>
<dbReference type="Proteomes" id="UP000590749">
    <property type="component" value="Unassembled WGS sequence"/>
</dbReference>
<name>A0A7W5FEE9_9ACTN</name>
<evidence type="ECO:0000313" key="3">
    <source>
        <dbReference type="EMBL" id="MBB3095453.1"/>
    </source>
</evidence>
<dbReference type="Gene3D" id="3.30.565.10">
    <property type="entry name" value="Histidine kinase-like ATPase, C-terminal domain"/>
    <property type="match status" value="1"/>
</dbReference>
<feature type="domain" description="Histidine kinase/HSP90-like ATPase" evidence="2">
    <location>
        <begin position="137"/>
        <end position="256"/>
    </location>
</feature>
<dbReference type="GO" id="GO:0004674">
    <property type="term" value="F:protein serine/threonine kinase activity"/>
    <property type="evidence" value="ECO:0007669"/>
    <property type="project" value="UniProtKB-KW"/>
</dbReference>
<comment type="caution">
    <text evidence="3">The sequence shown here is derived from an EMBL/GenBank/DDBJ whole genome shotgun (WGS) entry which is preliminary data.</text>
</comment>
<sequence length="274" mass="29100">MSCSVTTSLDPRTAILEISVTGAWDRRLWRRSHDALRESLPQHPAGLLFDLSGLDDPAAGSAPLWLTAESQAAQLDPPVPVAACIPAVSTLAVKLKRLGVRSRLVLCADVPQARAALASRRPLTDQIHLRLHPEPVAPAAAREVVAAACREWAMEPLLPSARLVVSELVANAVEHAGTRIDFVVTRLGPLRRGAAHGASQLRVAVYDGDPRQPHLTSHGLPSGCGSGERGYGLRIVDAFVRAWGTLPTPTGKVVWAVLCGETGSPARPARFPPA</sequence>